<proteinExistence type="predicted"/>
<keyword evidence="2" id="KW-1185">Reference proteome</keyword>
<protein>
    <submittedName>
        <fullName evidence="1">Uncharacterized protein</fullName>
    </submittedName>
</protein>
<name>A0A5D9C9Y1_9SPHN</name>
<sequence length="83" mass="8676">MACGDPVASLTAPSQLAPGKMSFDQVMGYISKITGGPISGVMYNGTYLSSASQQTMDAVHDVGEMLDGFAEPLADRATSDPMW</sequence>
<comment type="caution">
    <text evidence="1">The sequence shown here is derived from an EMBL/GenBank/DDBJ whole genome shotgun (WGS) entry which is preliminary data.</text>
</comment>
<evidence type="ECO:0000313" key="2">
    <source>
        <dbReference type="Proteomes" id="UP000322077"/>
    </source>
</evidence>
<accession>A0A5D9C9Y1</accession>
<reference evidence="1 2" key="1">
    <citation type="submission" date="2019-08" db="EMBL/GenBank/DDBJ databases">
        <authorList>
            <person name="Wang G."/>
            <person name="Xu Z."/>
        </authorList>
    </citation>
    <scope>NUCLEOTIDE SEQUENCE [LARGE SCALE GENOMIC DNA]</scope>
    <source>
        <strain evidence="1 2">ZX</strain>
    </source>
</reference>
<gene>
    <name evidence="1" type="ORF">FYJ91_10515</name>
</gene>
<dbReference type="AlphaFoldDB" id="A0A5D9C9Y1"/>
<dbReference type="RefSeq" id="WP_149522175.1">
    <property type="nucleotide sequence ID" value="NZ_VTOU01000002.1"/>
</dbReference>
<dbReference type="EMBL" id="VTOU01000002">
    <property type="protein sequence ID" value="TZG27962.1"/>
    <property type="molecule type" value="Genomic_DNA"/>
</dbReference>
<organism evidence="1 2">
    <name type="scientific">Sphingomonas montanisoli</name>
    <dbReference type="NCBI Taxonomy" id="2606412"/>
    <lineage>
        <taxon>Bacteria</taxon>
        <taxon>Pseudomonadati</taxon>
        <taxon>Pseudomonadota</taxon>
        <taxon>Alphaproteobacteria</taxon>
        <taxon>Sphingomonadales</taxon>
        <taxon>Sphingomonadaceae</taxon>
        <taxon>Sphingomonas</taxon>
    </lineage>
</organism>
<evidence type="ECO:0000313" key="1">
    <source>
        <dbReference type="EMBL" id="TZG27962.1"/>
    </source>
</evidence>
<dbReference type="Proteomes" id="UP000322077">
    <property type="component" value="Unassembled WGS sequence"/>
</dbReference>